<dbReference type="Proteomes" id="UP001596058">
    <property type="component" value="Unassembled WGS sequence"/>
</dbReference>
<evidence type="ECO:0000313" key="3">
    <source>
        <dbReference type="Proteomes" id="UP001596058"/>
    </source>
</evidence>
<accession>A0ABW1CN13</accession>
<comment type="caution">
    <text evidence="2">The sequence shown here is derived from an EMBL/GenBank/DDBJ whole genome shotgun (WGS) entry which is preliminary data.</text>
</comment>
<dbReference type="RefSeq" id="WP_379515666.1">
    <property type="nucleotide sequence ID" value="NZ_JBHSPA010000023.1"/>
</dbReference>
<gene>
    <name evidence="2" type="ORF">ACFPZ3_20020</name>
</gene>
<dbReference type="InterPro" id="IPR009057">
    <property type="entry name" value="Homeodomain-like_sf"/>
</dbReference>
<proteinExistence type="predicted"/>
<sequence>MAGKGTFTDRRRPGRPCTRRPVQALIMRMARENPTWGHRRIQSELARLGYNVAVSTVWEILHAAGVDPAPRRADLAAVPDRSGPRDHRV</sequence>
<dbReference type="Pfam" id="PF13565">
    <property type="entry name" value="HTH_32"/>
    <property type="match status" value="1"/>
</dbReference>
<evidence type="ECO:0000313" key="2">
    <source>
        <dbReference type="EMBL" id="MFC5826161.1"/>
    </source>
</evidence>
<feature type="region of interest" description="Disordered" evidence="1">
    <location>
        <begin position="69"/>
        <end position="89"/>
    </location>
</feature>
<dbReference type="SUPFAM" id="SSF46689">
    <property type="entry name" value="Homeodomain-like"/>
    <property type="match status" value="1"/>
</dbReference>
<name>A0ABW1CN13_9ACTN</name>
<evidence type="ECO:0000256" key="1">
    <source>
        <dbReference type="SAM" id="MobiDB-lite"/>
    </source>
</evidence>
<protein>
    <submittedName>
        <fullName evidence="2">Helix-turn-helix domain-containing protein</fullName>
    </submittedName>
</protein>
<reference evidence="3" key="1">
    <citation type="journal article" date="2019" name="Int. J. Syst. Evol. Microbiol.">
        <title>The Global Catalogue of Microorganisms (GCM) 10K type strain sequencing project: providing services to taxonomists for standard genome sequencing and annotation.</title>
        <authorList>
            <consortium name="The Broad Institute Genomics Platform"/>
            <consortium name="The Broad Institute Genome Sequencing Center for Infectious Disease"/>
            <person name="Wu L."/>
            <person name="Ma J."/>
        </authorList>
    </citation>
    <scope>NUCLEOTIDE SEQUENCE [LARGE SCALE GENOMIC DNA]</scope>
    <source>
        <strain evidence="3">CCUG 53903</strain>
    </source>
</reference>
<dbReference type="EMBL" id="JBHSPA010000023">
    <property type="protein sequence ID" value="MFC5826161.1"/>
    <property type="molecule type" value="Genomic_DNA"/>
</dbReference>
<organism evidence="2 3">
    <name type="scientific">Nonomuraea insulae</name>
    <dbReference type="NCBI Taxonomy" id="1616787"/>
    <lineage>
        <taxon>Bacteria</taxon>
        <taxon>Bacillati</taxon>
        <taxon>Actinomycetota</taxon>
        <taxon>Actinomycetes</taxon>
        <taxon>Streptosporangiales</taxon>
        <taxon>Streptosporangiaceae</taxon>
        <taxon>Nonomuraea</taxon>
    </lineage>
</organism>
<keyword evidence="3" id="KW-1185">Reference proteome</keyword>